<keyword evidence="3 12" id="KW-0812">Transmembrane</keyword>
<comment type="subcellular location">
    <subcellularLocation>
        <location evidence="1">Membrane</location>
        <topology evidence="1">Multi-pass membrane protein</topology>
    </subcellularLocation>
</comment>
<keyword evidence="8" id="KW-0807">Transducer</keyword>
<dbReference type="AlphaFoldDB" id="A0A834J9X1"/>
<accession>A0A834J9X1</accession>
<organism evidence="13 14">
    <name type="scientific">Vespula vulgaris</name>
    <name type="common">Yellow jacket</name>
    <name type="synonym">Wasp</name>
    <dbReference type="NCBI Taxonomy" id="7454"/>
    <lineage>
        <taxon>Eukaryota</taxon>
        <taxon>Metazoa</taxon>
        <taxon>Ecdysozoa</taxon>
        <taxon>Arthropoda</taxon>
        <taxon>Hexapoda</taxon>
        <taxon>Insecta</taxon>
        <taxon>Pterygota</taxon>
        <taxon>Neoptera</taxon>
        <taxon>Endopterygota</taxon>
        <taxon>Hymenoptera</taxon>
        <taxon>Apocrita</taxon>
        <taxon>Aculeata</taxon>
        <taxon>Vespoidea</taxon>
        <taxon>Vespidae</taxon>
        <taxon>Vespinae</taxon>
        <taxon>Vespula</taxon>
    </lineage>
</organism>
<evidence type="ECO:0008006" key="15">
    <source>
        <dbReference type="Google" id="ProtNLM"/>
    </source>
</evidence>
<evidence type="ECO:0000256" key="5">
    <source>
        <dbReference type="ARBA" id="ARBA00022989"/>
    </source>
</evidence>
<evidence type="ECO:0000256" key="4">
    <source>
        <dbReference type="ARBA" id="ARBA00022725"/>
    </source>
</evidence>
<feature type="transmembrane region" description="Helical" evidence="12">
    <location>
        <begin position="443"/>
        <end position="462"/>
    </location>
</feature>
<sequence length="567" mass="65551">MLLKDDCIPRNSEEQKIKQKFDENAKKITIYCEFLNEATVVFAIISQIVDAVKERILPLANWTPYDHSSNIMFWLSLIHQSVALLVCANASVAHETIISGLMLQICAQLEILGHRVKTLPMLLEMARKNCDNIFHWKREEKRIIRELIEYHLYIYGFATRVNNVFTTMIMLQFSISSIVLCLTVYRMSKAEITSFEFLWAVFYLASMFMQIFLYCWYGNEVILKSMQIGDMFYEMDWTSLRTDIIKILPIVMSRSTKPIEMRSGYVIVLSAQSFTSILNTSYTAFNNLGIINNVSSLSLSQIIGIALNISSDLSEEIYISLTIAVSCLKMLTFKFNHNDVVKLINTLAEEPYKPSDNEEIQIQLKFEKLARLNTNGYTSLIGFSVSSFVFMSLITDLKEKQLTFQVWLPFDSTTSVIYYLTYTQQMLDLGKSFDENLQRTGGTFKIFFGSTMTVSFTLYQLTKISSTSVEYAKMSLYMYCMLIQIYLYCWYGNLVTLKSREIINNIFDINWTRLDNSIKTSLLIMMNRTMNPISLVVMKIFSLNLDSFISIIKTAYSAYNLLQQTQE</sequence>
<dbReference type="PANTHER" id="PTHR21137">
    <property type="entry name" value="ODORANT RECEPTOR"/>
    <property type="match status" value="1"/>
</dbReference>
<dbReference type="InterPro" id="IPR004117">
    <property type="entry name" value="7tm6_olfct_rcpt"/>
</dbReference>
<keyword evidence="14" id="KW-1185">Reference proteome</keyword>
<dbReference type="GO" id="GO:0007165">
    <property type="term" value="P:signal transduction"/>
    <property type="evidence" value="ECO:0007669"/>
    <property type="project" value="UniProtKB-KW"/>
</dbReference>
<keyword evidence="4" id="KW-0552">Olfaction</keyword>
<evidence type="ECO:0000256" key="12">
    <source>
        <dbReference type="SAM" id="Phobius"/>
    </source>
</evidence>
<evidence type="ECO:0000256" key="3">
    <source>
        <dbReference type="ARBA" id="ARBA00022692"/>
    </source>
</evidence>
<dbReference type="GO" id="GO:0005549">
    <property type="term" value="F:odorant binding"/>
    <property type="evidence" value="ECO:0007669"/>
    <property type="project" value="InterPro"/>
</dbReference>
<protein>
    <recommendedName>
        <fullName evidence="15">Odorant receptor</fullName>
    </recommendedName>
</protein>
<evidence type="ECO:0000256" key="10">
    <source>
        <dbReference type="ARBA" id="ARBA00037946"/>
    </source>
</evidence>
<feature type="transmembrane region" description="Helical" evidence="12">
    <location>
        <begin position="474"/>
        <end position="491"/>
    </location>
</feature>
<gene>
    <name evidence="13" type="ORF">HZH66_012407</name>
</gene>
<evidence type="ECO:0000256" key="7">
    <source>
        <dbReference type="ARBA" id="ARBA00023170"/>
    </source>
</evidence>
<comment type="caution">
    <text evidence="13">The sequence shown here is derived from an EMBL/GenBank/DDBJ whole genome shotgun (WGS) entry which is preliminary data.</text>
</comment>
<evidence type="ECO:0000313" key="14">
    <source>
        <dbReference type="Proteomes" id="UP000614350"/>
    </source>
</evidence>
<comment type="function">
    <text evidence="9">Odorant receptor which mediates acceptance or avoidance behavior, depending on its substrates. The odorant receptor repertoire encodes a large collection of odor stimuli that vary widely in identity, intensity, and duration. May form a complex with Orco to form odorant-sensing units, providing sensitive and prolonged odorant signaling and calcium permeability.</text>
</comment>
<keyword evidence="6 12" id="KW-0472">Membrane</keyword>
<proteinExistence type="inferred from homology"/>
<dbReference type="Proteomes" id="UP000614350">
    <property type="component" value="Unassembled WGS sequence"/>
</dbReference>
<dbReference type="EMBL" id="JACSEA010000016">
    <property type="protein sequence ID" value="KAF7384157.1"/>
    <property type="molecule type" value="Genomic_DNA"/>
</dbReference>
<comment type="subunit">
    <text evidence="11">Interacts with Orco. Complexes exist early in the endomembrane system in olfactory sensory neurons (OSNs), coupling these complexes to the conserved ciliary trafficking pathway.</text>
</comment>
<evidence type="ECO:0000256" key="9">
    <source>
        <dbReference type="ARBA" id="ARBA00037764"/>
    </source>
</evidence>
<evidence type="ECO:0000256" key="11">
    <source>
        <dbReference type="ARBA" id="ARBA00038679"/>
    </source>
</evidence>
<keyword evidence="2" id="KW-0716">Sensory transduction</keyword>
<feature type="transmembrane region" description="Helical" evidence="12">
    <location>
        <begin position="197"/>
        <end position="217"/>
    </location>
</feature>
<feature type="transmembrane region" description="Helical" evidence="12">
    <location>
        <begin position="375"/>
        <end position="394"/>
    </location>
</feature>
<evidence type="ECO:0000256" key="6">
    <source>
        <dbReference type="ARBA" id="ARBA00023136"/>
    </source>
</evidence>
<reference evidence="13" key="1">
    <citation type="journal article" date="2020" name="G3 (Bethesda)">
        <title>High-Quality Assemblies for Three Invasive Social Wasps from the &lt;i&gt;Vespula&lt;/i&gt; Genus.</title>
        <authorList>
            <person name="Harrop T.W.R."/>
            <person name="Guhlin J."/>
            <person name="McLaughlin G.M."/>
            <person name="Permina E."/>
            <person name="Stockwell P."/>
            <person name="Gilligan J."/>
            <person name="Le Lec M.F."/>
            <person name="Gruber M.A.M."/>
            <person name="Quinn O."/>
            <person name="Lovegrove M."/>
            <person name="Duncan E.J."/>
            <person name="Remnant E.J."/>
            <person name="Van Eeckhoven J."/>
            <person name="Graham B."/>
            <person name="Knapp R.A."/>
            <person name="Langford K.W."/>
            <person name="Kronenberg Z."/>
            <person name="Press M.O."/>
            <person name="Eacker S.M."/>
            <person name="Wilson-Rankin E.E."/>
            <person name="Purcell J."/>
            <person name="Lester P.J."/>
            <person name="Dearden P.K."/>
        </authorList>
    </citation>
    <scope>NUCLEOTIDE SEQUENCE</scope>
    <source>
        <strain evidence="13">Marl-1</strain>
    </source>
</reference>
<feature type="transmembrane region" description="Helical" evidence="12">
    <location>
        <begin position="406"/>
        <end position="422"/>
    </location>
</feature>
<dbReference type="GO" id="GO:0004984">
    <property type="term" value="F:olfactory receptor activity"/>
    <property type="evidence" value="ECO:0007669"/>
    <property type="project" value="InterPro"/>
</dbReference>
<dbReference type="GO" id="GO:0005886">
    <property type="term" value="C:plasma membrane"/>
    <property type="evidence" value="ECO:0007669"/>
    <property type="project" value="UniProtKB-SubCell"/>
</dbReference>
<evidence type="ECO:0000313" key="13">
    <source>
        <dbReference type="EMBL" id="KAF7384157.1"/>
    </source>
</evidence>
<evidence type="ECO:0000256" key="8">
    <source>
        <dbReference type="ARBA" id="ARBA00023224"/>
    </source>
</evidence>
<evidence type="ECO:0000256" key="2">
    <source>
        <dbReference type="ARBA" id="ARBA00022606"/>
    </source>
</evidence>
<dbReference type="PANTHER" id="PTHR21137:SF37">
    <property type="entry name" value="ODORANT RECEPTOR 46A, ISOFORM B-RELATED"/>
    <property type="match status" value="1"/>
</dbReference>
<evidence type="ECO:0000256" key="1">
    <source>
        <dbReference type="ARBA" id="ARBA00004141"/>
    </source>
</evidence>
<name>A0A834J9X1_VESVU</name>
<comment type="similarity">
    <text evidence="10">Belongs to the insect chemoreceptor superfamily. Heteromeric odorant receptor channel (TC 1.A.69) family. Or2a subfamily.</text>
</comment>
<keyword evidence="5 12" id="KW-1133">Transmembrane helix</keyword>
<keyword evidence="7" id="KW-0675">Receptor</keyword>
<feature type="transmembrane region" description="Helical" evidence="12">
    <location>
        <begin position="164"/>
        <end position="185"/>
    </location>
</feature>
<dbReference type="Pfam" id="PF02949">
    <property type="entry name" value="7tm_6"/>
    <property type="match status" value="3"/>
</dbReference>